<comment type="caution">
    <text evidence="9">The sequence shown here is derived from an EMBL/GenBank/DDBJ whole genome shotgun (WGS) entry which is preliminary data.</text>
</comment>
<name>A0A0N8GSP5_9CHLR</name>
<dbReference type="GO" id="GO:0016787">
    <property type="term" value="F:hydrolase activity"/>
    <property type="evidence" value="ECO:0007669"/>
    <property type="project" value="UniProtKB-KW"/>
</dbReference>
<feature type="transmembrane region" description="Helical" evidence="7">
    <location>
        <begin position="221"/>
        <end position="239"/>
    </location>
</feature>
<comment type="subcellular location">
    <subcellularLocation>
        <location evidence="1">Cell membrane</location>
        <topology evidence="1">Multi-pass membrane protein</topology>
    </subcellularLocation>
</comment>
<feature type="transmembrane region" description="Helical" evidence="7">
    <location>
        <begin position="53"/>
        <end position="75"/>
    </location>
</feature>
<protein>
    <recommendedName>
        <fullName evidence="8">Phosphatidic acid phosphatase type 2/haloperoxidase domain-containing protein</fullName>
    </recommendedName>
</protein>
<evidence type="ECO:0000256" key="7">
    <source>
        <dbReference type="SAM" id="Phobius"/>
    </source>
</evidence>
<keyword evidence="3 7" id="KW-0812">Transmembrane</keyword>
<dbReference type="PATRIC" id="fig|229921.5.peg.2995"/>
<feature type="transmembrane region" description="Helical" evidence="7">
    <location>
        <begin position="191"/>
        <end position="209"/>
    </location>
</feature>
<feature type="domain" description="Phosphatidic acid phosphatase type 2/haloperoxidase" evidence="8">
    <location>
        <begin position="124"/>
        <end position="236"/>
    </location>
</feature>
<dbReference type="Proteomes" id="UP000050501">
    <property type="component" value="Unassembled WGS sequence"/>
</dbReference>
<evidence type="ECO:0000256" key="2">
    <source>
        <dbReference type="ARBA" id="ARBA00022475"/>
    </source>
</evidence>
<feature type="transmembrane region" description="Helical" evidence="7">
    <location>
        <begin position="21"/>
        <end position="47"/>
    </location>
</feature>
<keyword evidence="5 7" id="KW-1133">Transmembrane helix</keyword>
<evidence type="ECO:0000313" key="10">
    <source>
        <dbReference type="Proteomes" id="UP000050501"/>
    </source>
</evidence>
<keyword evidence="4" id="KW-0378">Hydrolase</keyword>
<dbReference type="Gene3D" id="1.20.144.10">
    <property type="entry name" value="Phosphatidic acid phosphatase type 2/haloperoxidase"/>
    <property type="match status" value="1"/>
</dbReference>
<dbReference type="STRING" id="229921.ADN01_03085"/>
<sequence>MDNHPAPLPASLPATQLKRRAAALAGILTGLGLSGSSSLLPLLVILLQASRALATLLAGFALVVLSLTWPAVFRADQRLLLAVNRHARRVVWMDRLMFVVTQIGNGGFGLLLALALALHGWGLLGVMMAGAVLTLWPLVEVLKWFTACQRPFTHLPHLNIIGWRERSLSFPSGHTAQAFLLAVLVDQGIALGGLFRLGLYALALLVGLSRMYIGMHFPRDVAAGALIGSAWGLLVYRVALSLF</sequence>
<dbReference type="EMBL" id="LGCM01000014">
    <property type="protein sequence ID" value="KPL89874.1"/>
    <property type="molecule type" value="Genomic_DNA"/>
</dbReference>
<evidence type="ECO:0000313" key="9">
    <source>
        <dbReference type="EMBL" id="KPL89874.1"/>
    </source>
</evidence>
<evidence type="ECO:0000259" key="8">
    <source>
        <dbReference type="SMART" id="SM00014"/>
    </source>
</evidence>
<keyword evidence="6 7" id="KW-0472">Membrane</keyword>
<evidence type="ECO:0000256" key="4">
    <source>
        <dbReference type="ARBA" id="ARBA00022801"/>
    </source>
</evidence>
<dbReference type="PANTHER" id="PTHR14969:SF62">
    <property type="entry name" value="DECAPRENYLPHOSPHORYL-5-PHOSPHORIBOSE PHOSPHATASE RV3807C-RELATED"/>
    <property type="match status" value="1"/>
</dbReference>
<proteinExistence type="predicted"/>
<dbReference type="GO" id="GO:0005886">
    <property type="term" value="C:plasma membrane"/>
    <property type="evidence" value="ECO:0007669"/>
    <property type="project" value="UniProtKB-SubCell"/>
</dbReference>
<organism evidence="9 10">
    <name type="scientific">Levilinea saccharolytica</name>
    <dbReference type="NCBI Taxonomy" id="229921"/>
    <lineage>
        <taxon>Bacteria</taxon>
        <taxon>Bacillati</taxon>
        <taxon>Chloroflexota</taxon>
        <taxon>Anaerolineae</taxon>
        <taxon>Anaerolineales</taxon>
        <taxon>Anaerolineaceae</taxon>
        <taxon>Levilinea</taxon>
    </lineage>
</organism>
<dbReference type="RefSeq" id="WP_062416959.1">
    <property type="nucleotide sequence ID" value="NZ_DF967974.1"/>
</dbReference>
<gene>
    <name evidence="9" type="ORF">ADN01_03085</name>
</gene>
<reference evidence="9 10" key="1">
    <citation type="submission" date="2015-07" db="EMBL/GenBank/DDBJ databases">
        <title>Genome sequence of Levilinea saccharolytica DSM 16555.</title>
        <authorList>
            <person name="Hemp J."/>
            <person name="Ward L.M."/>
            <person name="Pace L.A."/>
            <person name="Fischer W.W."/>
        </authorList>
    </citation>
    <scope>NUCLEOTIDE SEQUENCE [LARGE SCALE GENOMIC DNA]</scope>
    <source>
        <strain evidence="9 10">KIBI-1</strain>
    </source>
</reference>
<dbReference type="InterPro" id="IPR000326">
    <property type="entry name" value="PAP2/HPO"/>
</dbReference>
<dbReference type="AlphaFoldDB" id="A0A0N8GSP5"/>
<dbReference type="Pfam" id="PF01569">
    <property type="entry name" value="PAP2"/>
    <property type="match status" value="1"/>
</dbReference>
<evidence type="ECO:0000256" key="1">
    <source>
        <dbReference type="ARBA" id="ARBA00004651"/>
    </source>
</evidence>
<dbReference type="OrthoDB" id="142078at2"/>
<dbReference type="PANTHER" id="PTHR14969">
    <property type="entry name" value="SPHINGOSINE-1-PHOSPHATE PHOSPHOHYDROLASE"/>
    <property type="match status" value="1"/>
</dbReference>
<dbReference type="SUPFAM" id="SSF48317">
    <property type="entry name" value="Acid phosphatase/Vanadium-dependent haloperoxidase"/>
    <property type="match status" value="1"/>
</dbReference>
<accession>A0A0N8GSP5</accession>
<dbReference type="InterPro" id="IPR036938">
    <property type="entry name" value="PAP2/HPO_sf"/>
</dbReference>
<keyword evidence="2" id="KW-1003">Cell membrane</keyword>
<evidence type="ECO:0000256" key="3">
    <source>
        <dbReference type="ARBA" id="ARBA00022692"/>
    </source>
</evidence>
<evidence type="ECO:0000256" key="5">
    <source>
        <dbReference type="ARBA" id="ARBA00022989"/>
    </source>
</evidence>
<keyword evidence="10" id="KW-1185">Reference proteome</keyword>
<dbReference type="SMART" id="SM00014">
    <property type="entry name" value="acidPPc"/>
    <property type="match status" value="1"/>
</dbReference>
<feature type="transmembrane region" description="Helical" evidence="7">
    <location>
        <begin position="96"/>
        <end position="118"/>
    </location>
</feature>
<evidence type="ECO:0000256" key="6">
    <source>
        <dbReference type="ARBA" id="ARBA00023136"/>
    </source>
</evidence>